<sequence length="178" mass="19537">MDASRNSLVMPLLGLLVEQPAHAYDLTARLQSRYAHLRVTRSTVTTLLKSMERAGTIAARPPARVEGRPPRTAYELTSAGVADFSGRIEAGLRDAPPASIDFVLAVSYAGLLPAVRVAAILQARADRLAGETGPRHEELPEVYMLEADYWRAVVTAEIDWIRRLAARIQSHDILWPAS</sequence>
<dbReference type="PANTHER" id="PTHR43252:SF6">
    <property type="entry name" value="NEGATIVE TRANSCRIPTION REGULATOR PADR"/>
    <property type="match status" value="1"/>
</dbReference>
<dbReference type="Gene3D" id="1.10.10.10">
    <property type="entry name" value="Winged helix-like DNA-binding domain superfamily/Winged helix DNA-binding domain"/>
    <property type="match status" value="1"/>
</dbReference>
<gene>
    <name evidence="2" type="ORF">SAMN05421748_105249</name>
</gene>
<evidence type="ECO:0000313" key="3">
    <source>
        <dbReference type="Proteomes" id="UP000219612"/>
    </source>
</evidence>
<dbReference type="EMBL" id="OBDY01000005">
    <property type="protein sequence ID" value="SNY38644.1"/>
    <property type="molecule type" value="Genomic_DNA"/>
</dbReference>
<organism evidence="2 3">
    <name type="scientific">Paractinoplanes atraurantiacus</name>
    <dbReference type="NCBI Taxonomy" id="1036182"/>
    <lineage>
        <taxon>Bacteria</taxon>
        <taxon>Bacillati</taxon>
        <taxon>Actinomycetota</taxon>
        <taxon>Actinomycetes</taxon>
        <taxon>Micromonosporales</taxon>
        <taxon>Micromonosporaceae</taxon>
        <taxon>Paractinoplanes</taxon>
    </lineage>
</organism>
<dbReference type="InterPro" id="IPR036390">
    <property type="entry name" value="WH_DNA-bd_sf"/>
</dbReference>
<name>A0A285HSG5_9ACTN</name>
<evidence type="ECO:0000259" key="1">
    <source>
        <dbReference type="Pfam" id="PF03551"/>
    </source>
</evidence>
<dbReference type="AlphaFoldDB" id="A0A285HSG5"/>
<dbReference type="SUPFAM" id="SSF46785">
    <property type="entry name" value="Winged helix' DNA-binding domain"/>
    <property type="match status" value="1"/>
</dbReference>
<dbReference type="PANTHER" id="PTHR43252">
    <property type="entry name" value="TRANSCRIPTIONAL REGULATOR YQJI"/>
    <property type="match status" value="1"/>
</dbReference>
<evidence type="ECO:0000313" key="2">
    <source>
        <dbReference type="EMBL" id="SNY38644.1"/>
    </source>
</evidence>
<dbReference type="Proteomes" id="UP000219612">
    <property type="component" value="Unassembled WGS sequence"/>
</dbReference>
<proteinExistence type="predicted"/>
<reference evidence="2 3" key="1">
    <citation type="submission" date="2017-09" db="EMBL/GenBank/DDBJ databases">
        <authorList>
            <person name="Ehlers B."/>
            <person name="Leendertz F.H."/>
        </authorList>
    </citation>
    <scope>NUCLEOTIDE SEQUENCE [LARGE SCALE GENOMIC DNA]</scope>
    <source>
        <strain evidence="2 3">CGMCC 4.6857</strain>
    </source>
</reference>
<keyword evidence="3" id="KW-1185">Reference proteome</keyword>
<dbReference type="Pfam" id="PF03551">
    <property type="entry name" value="PadR"/>
    <property type="match status" value="1"/>
</dbReference>
<dbReference type="InterPro" id="IPR005149">
    <property type="entry name" value="Tscrpt_reg_PadR_N"/>
</dbReference>
<protein>
    <submittedName>
        <fullName evidence="2">Transcriptional regulator PadR-like family protein</fullName>
    </submittedName>
</protein>
<dbReference type="InterPro" id="IPR036388">
    <property type="entry name" value="WH-like_DNA-bd_sf"/>
</dbReference>
<accession>A0A285HSG5</accession>
<feature type="domain" description="Transcription regulator PadR N-terminal" evidence="1">
    <location>
        <begin position="12"/>
        <end position="82"/>
    </location>
</feature>